<dbReference type="STRING" id="1353009.A0A1Y2IZ40"/>
<dbReference type="InterPro" id="IPR000571">
    <property type="entry name" value="Znf_CCCH"/>
</dbReference>
<keyword evidence="4 5" id="KW-0862">Zinc</keyword>
<organism evidence="8 9">
    <name type="scientific">Trametes coccinea (strain BRFM310)</name>
    <name type="common">Pycnoporus coccineus</name>
    <dbReference type="NCBI Taxonomy" id="1353009"/>
    <lineage>
        <taxon>Eukaryota</taxon>
        <taxon>Fungi</taxon>
        <taxon>Dikarya</taxon>
        <taxon>Basidiomycota</taxon>
        <taxon>Agaricomycotina</taxon>
        <taxon>Agaricomycetes</taxon>
        <taxon>Polyporales</taxon>
        <taxon>Polyporaceae</taxon>
        <taxon>Trametes</taxon>
    </lineage>
</organism>
<dbReference type="AlphaFoldDB" id="A0A1Y2IZ40"/>
<feature type="compositionally biased region" description="Polar residues" evidence="6">
    <location>
        <begin position="105"/>
        <end position="124"/>
    </location>
</feature>
<feature type="domain" description="C3H1-type" evidence="7">
    <location>
        <begin position="506"/>
        <end position="534"/>
    </location>
</feature>
<evidence type="ECO:0000259" key="7">
    <source>
        <dbReference type="PROSITE" id="PS50103"/>
    </source>
</evidence>
<dbReference type="OrthoDB" id="410307at2759"/>
<evidence type="ECO:0000256" key="3">
    <source>
        <dbReference type="ARBA" id="ARBA00022771"/>
    </source>
</evidence>
<feature type="compositionally biased region" description="Low complexity" evidence="6">
    <location>
        <begin position="279"/>
        <end position="288"/>
    </location>
</feature>
<feature type="compositionally biased region" description="Pro residues" evidence="6">
    <location>
        <begin position="576"/>
        <end position="589"/>
    </location>
</feature>
<dbReference type="PROSITE" id="PS50103">
    <property type="entry name" value="ZF_C3H1"/>
    <property type="match status" value="2"/>
</dbReference>
<evidence type="ECO:0000313" key="8">
    <source>
        <dbReference type="EMBL" id="OSD05943.1"/>
    </source>
</evidence>
<dbReference type="FunFam" id="4.10.1000.10:FF:000001">
    <property type="entry name" value="zinc finger CCCH domain-containing protein 15-like"/>
    <property type="match status" value="1"/>
</dbReference>
<name>A0A1Y2IZ40_TRAC3</name>
<feature type="zinc finger region" description="C3H1-type" evidence="5">
    <location>
        <begin position="506"/>
        <end position="534"/>
    </location>
</feature>
<dbReference type="SUPFAM" id="SSF90229">
    <property type="entry name" value="CCCH zinc finger"/>
    <property type="match status" value="2"/>
</dbReference>
<keyword evidence="1 5" id="KW-0479">Metal-binding</keyword>
<keyword evidence="2" id="KW-0677">Repeat</keyword>
<keyword evidence="3 5" id="KW-0863">Zinc-finger</keyword>
<reference evidence="8 9" key="1">
    <citation type="journal article" date="2015" name="Biotechnol. Biofuels">
        <title>Enhanced degradation of softwood versus hardwood by the white-rot fungus Pycnoporus coccineus.</title>
        <authorList>
            <person name="Couturier M."/>
            <person name="Navarro D."/>
            <person name="Chevret D."/>
            <person name="Henrissat B."/>
            <person name="Piumi F."/>
            <person name="Ruiz-Duenas F.J."/>
            <person name="Martinez A.T."/>
            <person name="Grigoriev I.V."/>
            <person name="Riley R."/>
            <person name="Lipzen A."/>
            <person name="Berrin J.G."/>
            <person name="Master E.R."/>
            <person name="Rosso M.N."/>
        </authorList>
    </citation>
    <scope>NUCLEOTIDE SEQUENCE [LARGE SCALE GENOMIC DNA]</scope>
    <source>
        <strain evidence="8 9">BRFM310</strain>
    </source>
</reference>
<proteinExistence type="predicted"/>
<evidence type="ECO:0000256" key="4">
    <source>
        <dbReference type="ARBA" id="ARBA00022833"/>
    </source>
</evidence>
<dbReference type="FunFam" id="4.10.1000.10:FF:000002">
    <property type="entry name" value="Zinc finger protein 36, C3H1 type-like 1"/>
    <property type="match status" value="1"/>
</dbReference>
<dbReference type="PANTHER" id="PTHR12547">
    <property type="entry name" value="CCCH ZINC FINGER/TIS11-RELATED"/>
    <property type="match status" value="1"/>
</dbReference>
<sequence>MLDLVTTPFIDATYFSTHDKFPSLDPKTPLPVSPVYMLATTMATRRTPNSALSKEISDRNLVTPPNGAGHWRLNSSGQLVESSDWDLADEIVKLQIGSDSKDAQVRTSPRSNITSSGPVSVQESSPHDTAFQSSLESPSTNSFDQSVNLASHSRESSADTTGSHGSALSSNSQTLRAPPVTPLKVGAVGESRNRPHSYSGGLSSTDLIRLQQAGGSPGHTESWSSPNGTPERQQQQQQQQAEQLTYPSLLGSHNGPGSRLAEPPLQQSALPRPQDELQGDFQVQQQPQFNPMGHSIPPPQAGGPAPFVHGRPPNVATNIPYRQQPPRAFNPTIPPVVPSPTNFGAYPAPVHPGAMPVGGPQQDMYNMVLPTPPLENPTMARLQQQSGVFQRTHQHSASDPASLRDPATLALLNNAFAAGQMYAPALGPPPALSMFANQFYGAPAEPYPSPELAAAQMMARLQAQYTGPYGVPLPAQGLNLTNTGSSVSTNNSTGTGPSANNRKLGLYKTELCRSWEEKGSCRYGAKCQFAHGEEELRKVQRHPKYKTEICRTFWVSGSCPYGKRCCFIHTELPANGPPPGADGTPPPANPDGRARSMSTNSDPNDVSSSSLLARITAKRKEENAMNSGSGSLSTTPPSAGFQVNGRPDHLRVNTNVADAAALSKQNKSAYPTFAHNGVIMPTPEEPTARSPGPVTAGPDFGRHASSRLEIVGSQRGGPKTAVDPSVRHSFNGSEIPLDLSNVVTPTTATPTTAQMNTSPEAPKMSRINGHVRSGSAGNWATATRGGGGSNHLTAYPLSSIPGGELKSNSPWADYGVGSRLAEKNWA</sequence>
<dbReference type="InterPro" id="IPR036855">
    <property type="entry name" value="Znf_CCCH_sf"/>
</dbReference>
<evidence type="ECO:0000256" key="6">
    <source>
        <dbReference type="SAM" id="MobiDB-lite"/>
    </source>
</evidence>
<feature type="zinc finger region" description="C3H1-type" evidence="5">
    <location>
        <begin position="544"/>
        <end position="572"/>
    </location>
</feature>
<feature type="compositionally biased region" description="Polar residues" evidence="6">
    <location>
        <begin position="596"/>
        <end position="611"/>
    </location>
</feature>
<evidence type="ECO:0000256" key="2">
    <source>
        <dbReference type="ARBA" id="ARBA00022737"/>
    </source>
</evidence>
<protein>
    <recommendedName>
        <fullName evidence="7">C3H1-type domain-containing protein</fullName>
    </recommendedName>
</protein>
<dbReference type="Gene3D" id="4.10.1000.10">
    <property type="entry name" value="Zinc finger, CCCH-type"/>
    <property type="match status" value="2"/>
</dbReference>
<evidence type="ECO:0000313" key="9">
    <source>
        <dbReference type="Proteomes" id="UP000193067"/>
    </source>
</evidence>
<evidence type="ECO:0000256" key="1">
    <source>
        <dbReference type="ARBA" id="ARBA00022723"/>
    </source>
</evidence>
<feature type="region of interest" description="Disordered" evidence="6">
    <location>
        <begin position="576"/>
        <end position="640"/>
    </location>
</feature>
<accession>A0A1Y2IZ40</accession>
<evidence type="ECO:0000256" key="5">
    <source>
        <dbReference type="PROSITE-ProRule" id="PRU00723"/>
    </source>
</evidence>
<dbReference type="Proteomes" id="UP000193067">
    <property type="component" value="Unassembled WGS sequence"/>
</dbReference>
<keyword evidence="9" id="KW-1185">Reference proteome</keyword>
<feature type="region of interest" description="Disordered" evidence="6">
    <location>
        <begin position="99"/>
        <end position="180"/>
    </location>
</feature>
<dbReference type="Pfam" id="PF00642">
    <property type="entry name" value="zf-CCCH"/>
    <property type="match status" value="2"/>
</dbReference>
<feature type="region of interest" description="Disordered" evidence="6">
    <location>
        <begin position="212"/>
        <end position="314"/>
    </location>
</feature>
<dbReference type="InterPro" id="IPR045877">
    <property type="entry name" value="ZFP36-like"/>
</dbReference>
<feature type="domain" description="C3H1-type" evidence="7">
    <location>
        <begin position="544"/>
        <end position="572"/>
    </location>
</feature>
<gene>
    <name evidence="8" type="ORF">PYCCODRAFT_1464637</name>
</gene>
<dbReference type="GO" id="GO:0008270">
    <property type="term" value="F:zinc ion binding"/>
    <property type="evidence" value="ECO:0007669"/>
    <property type="project" value="UniProtKB-KW"/>
</dbReference>
<dbReference type="EMBL" id="KZ084091">
    <property type="protein sequence ID" value="OSD05943.1"/>
    <property type="molecule type" value="Genomic_DNA"/>
</dbReference>
<feature type="compositionally biased region" description="Low complexity" evidence="6">
    <location>
        <begin position="627"/>
        <end position="638"/>
    </location>
</feature>
<feature type="compositionally biased region" description="Polar residues" evidence="6">
    <location>
        <begin position="158"/>
        <end position="175"/>
    </location>
</feature>
<dbReference type="SMART" id="SM00356">
    <property type="entry name" value="ZnF_C3H1"/>
    <property type="match status" value="2"/>
</dbReference>
<dbReference type="GO" id="GO:0003729">
    <property type="term" value="F:mRNA binding"/>
    <property type="evidence" value="ECO:0007669"/>
    <property type="project" value="InterPro"/>
</dbReference>
<feature type="compositionally biased region" description="Polar residues" evidence="6">
    <location>
        <begin position="130"/>
        <end position="151"/>
    </location>
</feature>
<dbReference type="PANTHER" id="PTHR12547:SF18">
    <property type="entry name" value="PROTEIN TIS11"/>
    <property type="match status" value="1"/>
</dbReference>
<feature type="compositionally biased region" description="Polar residues" evidence="6">
    <location>
        <begin position="219"/>
        <end position="232"/>
    </location>
</feature>